<keyword evidence="1" id="KW-0472">Membrane</keyword>
<comment type="caution">
    <text evidence="2">The sequence shown here is derived from an EMBL/GenBank/DDBJ whole genome shotgun (WGS) entry which is preliminary data.</text>
</comment>
<dbReference type="Gene3D" id="2.130.10.10">
    <property type="entry name" value="YVTN repeat-like/Quinoprotein amine dehydrogenase"/>
    <property type="match status" value="1"/>
</dbReference>
<evidence type="ECO:0000313" key="3">
    <source>
        <dbReference type="Proteomes" id="UP000604117"/>
    </source>
</evidence>
<name>A0ABQ4CLD1_9ACTN</name>
<dbReference type="Proteomes" id="UP000604117">
    <property type="component" value="Unassembled WGS sequence"/>
</dbReference>
<evidence type="ECO:0000313" key="2">
    <source>
        <dbReference type="EMBL" id="GIF72084.1"/>
    </source>
</evidence>
<dbReference type="EMBL" id="BONE01000009">
    <property type="protein sequence ID" value="GIF72084.1"/>
    <property type="molecule type" value="Genomic_DNA"/>
</dbReference>
<keyword evidence="1" id="KW-0812">Transmembrane</keyword>
<accession>A0ABQ4CLD1</accession>
<keyword evidence="3" id="KW-1185">Reference proteome</keyword>
<dbReference type="SUPFAM" id="SSF110296">
    <property type="entry name" value="Oligoxyloglucan reducing end-specific cellobiohydrolase"/>
    <property type="match status" value="1"/>
</dbReference>
<evidence type="ECO:0000256" key="1">
    <source>
        <dbReference type="SAM" id="Phobius"/>
    </source>
</evidence>
<proteinExistence type="predicted"/>
<reference evidence="2 3" key="1">
    <citation type="submission" date="2021-01" db="EMBL/GenBank/DDBJ databases">
        <title>Whole genome shotgun sequence of Asanoa siamensis NBRC 107932.</title>
        <authorList>
            <person name="Komaki H."/>
            <person name="Tamura T."/>
        </authorList>
    </citation>
    <scope>NUCLEOTIDE SEQUENCE [LARGE SCALE GENOMIC DNA]</scope>
    <source>
        <strain evidence="2 3">NBRC 107932</strain>
    </source>
</reference>
<dbReference type="InterPro" id="IPR015943">
    <property type="entry name" value="WD40/YVTN_repeat-like_dom_sf"/>
</dbReference>
<sequence>MNDRYPAVEPLLRDEFQELAALPQPDVVAMLGRLKRRRRRHGIGAVAGALAVLAILAGIILTVGESPPPPAAATLPANLAVTGPPQVHFVDADHGFALASSCPASAGACGVWLANTSDGGRSWQAHQVPDLTYPNTDEGAEPRVNLRVLDASRAALDGYDGDRRWFTTDAGATWTQPSPRPDGVVDSIPANGLAQVESNAGGPIGIVVLLPDGRSARLATPPVAPLIESMTDVAFGADGSAWVEGGNDDRSWVFVSRNRGRSWNDVPLPAEAAEPGVPHRTTGRLAVHDGRTAFLVDAYGYRLWRTTDDGRHWVALTAPISKPSEDIGMKATPEVDGGLTVFDILTGRSFTLPGNGERFAPVTAAERRPSDRIGARFLAGSGQSGQEPPYFHSSDRRSWTELRF</sequence>
<protein>
    <submittedName>
        <fullName evidence="2">Uncharacterized protein</fullName>
    </submittedName>
</protein>
<keyword evidence="1" id="KW-1133">Transmembrane helix</keyword>
<organism evidence="2 3">
    <name type="scientific">Asanoa siamensis</name>
    <dbReference type="NCBI Taxonomy" id="926357"/>
    <lineage>
        <taxon>Bacteria</taxon>
        <taxon>Bacillati</taxon>
        <taxon>Actinomycetota</taxon>
        <taxon>Actinomycetes</taxon>
        <taxon>Micromonosporales</taxon>
        <taxon>Micromonosporaceae</taxon>
        <taxon>Asanoa</taxon>
    </lineage>
</organism>
<gene>
    <name evidence="2" type="ORF">Asi02nite_16020</name>
</gene>
<feature type="transmembrane region" description="Helical" evidence="1">
    <location>
        <begin position="43"/>
        <end position="64"/>
    </location>
</feature>